<dbReference type="EMBL" id="CAADFI010000292">
    <property type="protein sequence ID" value="VFK02634.1"/>
    <property type="molecule type" value="Genomic_DNA"/>
</dbReference>
<dbReference type="Pfam" id="PF13181">
    <property type="entry name" value="TPR_8"/>
    <property type="match status" value="1"/>
</dbReference>
<dbReference type="InterPro" id="IPR051012">
    <property type="entry name" value="CellSynth/LPSAsmb/PSIAsmb"/>
</dbReference>
<gene>
    <name evidence="4" type="ORF">BECKH772A_GA0070896_102722</name>
    <name evidence="5" type="ORF">BECKH772B_GA0070898_102922</name>
    <name evidence="6" type="ORF">BECKH772C_GA0070978_102802</name>
</gene>
<evidence type="ECO:0000313" key="4">
    <source>
        <dbReference type="EMBL" id="VFK02486.1"/>
    </source>
</evidence>
<accession>A0A450VCH5</accession>
<evidence type="ECO:0000313" key="5">
    <source>
        <dbReference type="EMBL" id="VFK02634.1"/>
    </source>
</evidence>
<dbReference type="PANTHER" id="PTHR45586">
    <property type="entry name" value="TPR REPEAT-CONTAINING PROTEIN PA4667"/>
    <property type="match status" value="1"/>
</dbReference>
<dbReference type="Gene3D" id="1.25.40.10">
    <property type="entry name" value="Tetratricopeptide repeat domain"/>
    <property type="match status" value="2"/>
</dbReference>
<dbReference type="Pfam" id="PF13432">
    <property type="entry name" value="TPR_16"/>
    <property type="match status" value="1"/>
</dbReference>
<evidence type="ECO:0000313" key="6">
    <source>
        <dbReference type="EMBL" id="VFK05534.1"/>
    </source>
</evidence>
<sequence length="550" mass="61381">MAKIPENVRVWIIGLLFLTGFGITGITTAQNGAKAESLAPATVDKKPDEKASLIPIPMPNLDRVEDAVKKHLQVAHRDLVELQSDPNVTKWGLGEAYGELGRLYHAHRLYDAAEACYRNAEKLLIKDTRWPYLLGYLYQQQARLEEAVPNYQRTLVLYPSYAPAQLRLAQVLFGTGRADEAVHLLKQVSSAPEFRGAAAFWLGKAVLAKGQYAKAVKWLTLAGSEQPAASQIHYPLAMAYRGLGEIDAARHHLKQRGEIEPAIPDPMVEELSELLTGVRTRQYQAMKAIWAHRFDVAAKEFQAILEHNPSNILARVSLGRCLYLLGKPDGAKRELRLVLKQEPDHDKANYFLGRLLWEQGQEGVAMAHFRTSLKTNPEHAGARFFLASGLMQKGDFEQSAYHFGKVTEALPEDLVARQRESMALIATGVKAHGRALDRITEALLIHPEETVLTQQLTWILAASPDPDVRDGQRALTLAVELFTWRGSIENAEIVAMAYAELGQFNQAVAYQQSAIETVANYGYQYGGVELFERLKTNLALYLAKQPYRIP</sequence>
<reference evidence="4" key="1">
    <citation type="submission" date="2019-02" db="EMBL/GenBank/DDBJ databases">
        <authorList>
            <person name="Gruber-Vodicka R. H."/>
            <person name="Seah K. B. B."/>
        </authorList>
    </citation>
    <scope>NUCLEOTIDE SEQUENCE</scope>
    <source>
        <strain evidence="6">BECK_SA2B12</strain>
        <strain evidence="4">BECK_SA2B15</strain>
        <strain evidence="5">BECK_SA2B20</strain>
    </source>
</reference>
<dbReference type="PROSITE" id="PS50005">
    <property type="entry name" value="TPR"/>
    <property type="match status" value="1"/>
</dbReference>
<dbReference type="PANTHER" id="PTHR45586:SF1">
    <property type="entry name" value="LIPOPOLYSACCHARIDE ASSEMBLY PROTEIN B"/>
    <property type="match status" value="1"/>
</dbReference>
<dbReference type="Pfam" id="PF14559">
    <property type="entry name" value="TPR_19"/>
    <property type="match status" value="2"/>
</dbReference>
<evidence type="ECO:0000256" key="2">
    <source>
        <dbReference type="ARBA" id="ARBA00022803"/>
    </source>
</evidence>
<name>A0A450VCH5_9GAMM</name>
<keyword evidence="1" id="KW-0677">Repeat</keyword>
<proteinExistence type="predicted"/>
<evidence type="ECO:0000256" key="1">
    <source>
        <dbReference type="ARBA" id="ARBA00022737"/>
    </source>
</evidence>
<dbReference type="InterPro" id="IPR019734">
    <property type="entry name" value="TPR_rpt"/>
</dbReference>
<evidence type="ECO:0000256" key="3">
    <source>
        <dbReference type="PROSITE-ProRule" id="PRU00339"/>
    </source>
</evidence>
<feature type="repeat" description="TPR" evidence="3">
    <location>
        <begin position="128"/>
        <end position="161"/>
    </location>
</feature>
<dbReference type="EMBL" id="CAADFJ010000280">
    <property type="protein sequence ID" value="VFK05534.1"/>
    <property type="molecule type" value="Genomic_DNA"/>
</dbReference>
<dbReference type="AlphaFoldDB" id="A0A450VCH5"/>
<dbReference type="SMART" id="SM00028">
    <property type="entry name" value="TPR"/>
    <property type="match status" value="8"/>
</dbReference>
<keyword evidence="2 3" id="KW-0802">TPR repeat</keyword>
<dbReference type="InterPro" id="IPR011990">
    <property type="entry name" value="TPR-like_helical_dom_sf"/>
</dbReference>
<organism evidence="4">
    <name type="scientific">Candidatus Kentrum eta</name>
    <dbReference type="NCBI Taxonomy" id="2126337"/>
    <lineage>
        <taxon>Bacteria</taxon>
        <taxon>Pseudomonadati</taxon>
        <taxon>Pseudomonadota</taxon>
        <taxon>Gammaproteobacteria</taxon>
        <taxon>Candidatus Kentrum</taxon>
    </lineage>
</organism>
<protein>
    <submittedName>
        <fullName evidence="4">Tetratricopeptide repeat-containing protein</fullName>
    </submittedName>
</protein>
<dbReference type="EMBL" id="CAADFG010000272">
    <property type="protein sequence ID" value="VFK02486.1"/>
    <property type="molecule type" value="Genomic_DNA"/>
</dbReference>
<dbReference type="SUPFAM" id="SSF48452">
    <property type="entry name" value="TPR-like"/>
    <property type="match status" value="2"/>
</dbReference>